<accession>E3SSL9</accession>
<dbReference type="GeneID" id="10327890"/>
<keyword evidence="2" id="KW-1185">Reference proteome</keyword>
<gene>
    <name evidence="1" type="ORF">PHM2_019</name>
</gene>
<dbReference type="Pfam" id="PF23849">
    <property type="entry name" value="Phage_TTP_2"/>
    <property type="match status" value="1"/>
</dbReference>
<evidence type="ECO:0000313" key="2">
    <source>
        <dbReference type="Proteomes" id="UP000006538"/>
    </source>
</evidence>
<dbReference type="RefSeq" id="YP_004323388.1">
    <property type="nucleotide sequence ID" value="NC_015284.1"/>
</dbReference>
<organism evidence="1 2">
    <name type="scientific">Prochlorococcus phage P-HM2</name>
    <dbReference type="NCBI Taxonomy" id="445696"/>
    <lineage>
        <taxon>Viruses</taxon>
        <taxon>Duplodnaviria</taxon>
        <taxon>Heunggongvirae</taxon>
        <taxon>Uroviricota</taxon>
        <taxon>Caudoviricetes</taxon>
        <taxon>Eurybiavirus</taxon>
        <taxon>Eurybiavirus PHM2</taxon>
    </lineage>
</organism>
<dbReference type="OrthoDB" id="14319at10239"/>
<evidence type="ECO:0000313" key="1">
    <source>
        <dbReference type="EMBL" id="ADO99797.1"/>
    </source>
</evidence>
<dbReference type="Proteomes" id="UP000006538">
    <property type="component" value="Segment"/>
</dbReference>
<reference evidence="1 2" key="1">
    <citation type="journal article" date="2010" name="Environ. Microbiol.">
        <title>Genomic analysis of oceanic cyanobacterial myoviruses compared with T4-like myoviruses from diverse hosts and environments.</title>
        <authorList>
            <person name="Sullivan M.B."/>
            <person name="Huang K.H."/>
            <person name="Ignacio-Espinoza J.C."/>
            <person name="Berlin A.M."/>
            <person name="Kelly L."/>
            <person name="Weigele P.R."/>
            <person name="DeFrancesco A.S."/>
            <person name="Kern S.E."/>
            <person name="Thompson L.R."/>
            <person name="Young S."/>
            <person name="Yandava C."/>
            <person name="Fu R."/>
            <person name="Krastins B."/>
            <person name="Chase M."/>
            <person name="Sarracino D."/>
            <person name="Osburne M.S."/>
            <person name="Henn M.R."/>
            <person name="Chisholm S.W."/>
        </authorList>
    </citation>
    <scope>NUCLEOTIDE SEQUENCE [LARGE SCALE GENOMIC DNA]</scope>
    <source>
        <strain evidence="1">M4-259</strain>
    </source>
</reference>
<dbReference type="KEGG" id="vg:10327890"/>
<name>E3SSL9_9CAUD</name>
<protein>
    <submittedName>
        <fullName evidence="1">Uncharacterized protein</fullName>
    </submittedName>
</protein>
<sequence>MQAIGKSGGISASNLYQFSFQPTPRLEKFFKDNVFDEFLKLTDNGDTINLQLLCNEIQLPGVTYSAFDVKSVHKGITQKMATAKVYNELDVSFFMDGTSLPLRFFRAWQDFTSNGVGGNPEFFYDDQPYKRAFASNYYEDYACDMFISKLEKYNSPQGEPKDLGGDNGDYKNPWNARLVKAYPYTVASIPFSAGPAQLVKATVGFYYEYSHLMTFS</sequence>
<dbReference type="EMBL" id="GU075905">
    <property type="protein sequence ID" value="ADO99797.1"/>
    <property type="molecule type" value="Genomic_DNA"/>
</dbReference>
<proteinExistence type="predicted"/>
<dbReference type="InterPro" id="IPR057120">
    <property type="entry name" value="Phage_TTP_2"/>
</dbReference>